<organism evidence="2 3">
    <name type="scientific">Ceratodon purpureus</name>
    <name type="common">Fire moss</name>
    <name type="synonym">Dicranum purpureum</name>
    <dbReference type="NCBI Taxonomy" id="3225"/>
    <lineage>
        <taxon>Eukaryota</taxon>
        <taxon>Viridiplantae</taxon>
        <taxon>Streptophyta</taxon>
        <taxon>Embryophyta</taxon>
        <taxon>Bryophyta</taxon>
        <taxon>Bryophytina</taxon>
        <taxon>Bryopsida</taxon>
        <taxon>Dicranidae</taxon>
        <taxon>Pseudoditrichales</taxon>
        <taxon>Ditrichaceae</taxon>
        <taxon>Ceratodon</taxon>
    </lineage>
</organism>
<keyword evidence="3" id="KW-1185">Reference proteome</keyword>
<feature type="signal peptide" evidence="1">
    <location>
        <begin position="1"/>
        <end position="18"/>
    </location>
</feature>
<proteinExistence type="predicted"/>
<sequence length="44" mass="4888">MLGVLLFSLALLSRETVCLDSSASCLMLIPFRARILSQFVIVLF</sequence>
<keyword evidence="1" id="KW-0732">Signal</keyword>
<comment type="caution">
    <text evidence="2">The sequence shown here is derived from an EMBL/GenBank/DDBJ whole genome shotgun (WGS) entry which is preliminary data.</text>
</comment>
<feature type="chain" id="PRO_5035813729" evidence="1">
    <location>
        <begin position="19"/>
        <end position="44"/>
    </location>
</feature>
<evidence type="ECO:0000256" key="1">
    <source>
        <dbReference type="SAM" id="SignalP"/>
    </source>
</evidence>
<reference evidence="2 3" key="1">
    <citation type="submission" date="2020-06" db="EMBL/GenBank/DDBJ databases">
        <title>WGS assembly of Ceratodon purpureus strain R40.</title>
        <authorList>
            <person name="Carey S.B."/>
            <person name="Jenkins J."/>
            <person name="Shu S."/>
            <person name="Lovell J.T."/>
            <person name="Sreedasyam A."/>
            <person name="Maumus F."/>
            <person name="Tiley G.P."/>
            <person name="Fernandez-Pozo N."/>
            <person name="Barry K."/>
            <person name="Chen C."/>
            <person name="Wang M."/>
            <person name="Lipzen A."/>
            <person name="Daum C."/>
            <person name="Saski C.A."/>
            <person name="Payton A.C."/>
            <person name="Mcbreen J.C."/>
            <person name="Conrad R.E."/>
            <person name="Kollar L.M."/>
            <person name="Olsson S."/>
            <person name="Huttunen S."/>
            <person name="Landis J.B."/>
            <person name="Wickett N.J."/>
            <person name="Johnson M.G."/>
            <person name="Rensing S.A."/>
            <person name="Grimwood J."/>
            <person name="Schmutz J."/>
            <person name="Mcdaniel S.F."/>
        </authorList>
    </citation>
    <scope>NUCLEOTIDE SEQUENCE [LARGE SCALE GENOMIC DNA]</scope>
    <source>
        <strain evidence="2 3">R40</strain>
    </source>
</reference>
<evidence type="ECO:0000313" key="2">
    <source>
        <dbReference type="EMBL" id="KAG0570513.1"/>
    </source>
</evidence>
<evidence type="ECO:0000313" key="3">
    <source>
        <dbReference type="Proteomes" id="UP000822688"/>
    </source>
</evidence>
<dbReference type="Proteomes" id="UP000822688">
    <property type="component" value="Chromosome 6"/>
</dbReference>
<protein>
    <submittedName>
        <fullName evidence="2">Uncharacterized protein</fullName>
    </submittedName>
</protein>
<name>A0A8T0HFW2_CERPU</name>
<accession>A0A8T0HFW2</accession>
<dbReference type="AlphaFoldDB" id="A0A8T0HFW2"/>
<dbReference type="EMBL" id="CM026427">
    <property type="protein sequence ID" value="KAG0570513.1"/>
    <property type="molecule type" value="Genomic_DNA"/>
</dbReference>
<gene>
    <name evidence="2" type="ORF">KC19_6G167900</name>
</gene>